<evidence type="ECO:0000313" key="3">
    <source>
        <dbReference type="Proteomes" id="UP000325182"/>
    </source>
</evidence>
<accession>A0A5D4MJJ7</accession>
<dbReference type="PROSITE" id="PS51354">
    <property type="entry name" value="GLUTAREDOXIN_2"/>
    <property type="match status" value="1"/>
</dbReference>
<reference evidence="2 3" key="1">
    <citation type="submission" date="2019-08" db="EMBL/GenBank/DDBJ databases">
        <title>Bacillus genomes from the desert of Cuatro Cienegas, Coahuila.</title>
        <authorList>
            <person name="Olmedo-Alvarez G."/>
        </authorList>
    </citation>
    <scope>NUCLEOTIDE SEQUENCE [LARGE SCALE GENOMIC DNA]</scope>
    <source>
        <strain evidence="2 3">CH128b_4D</strain>
    </source>
</reference>
<protein>
    <submittedName>
        <fullName evidence="2">Glutaredoxin family protein</fullName>
    </submittedName>
</protein>
<evidence type="ECO:0000313" key="2">
    <source>
        <dbReference type="EMBL" id="TYS01181.1"/>
    </source>
</evidence>
<comment type="caution">
    <text evidence="2">The sequence shown here is derived from an EMBL/GenBank/DDBJ whole genome shotgun (WGS) entry which is preliminary data.</text>
</comment>
<proteinExistence type="predicted"/>
<gene>
    <name evidence="2" type="ORF">FZC84_00480</name>
</gene>
<dbReference type="Pfam" id="PF00462">
    <property type="entry name" value="Glutaredoxin"/>
    <property type="match status" value="1"/>
</dbReference>
<sequence length="85" mass="9543">MLLLYTIEGCSQCHKVKGRLNSLSLPFIERNILKHKSLAAELQAINGEVVIPALRADNKIFTGCQLNKILKDENVHELHLYVDGC</sequence>
<organism evidence="2 3">
    <name type="scientific">Rossellomorea vietnamensis</name>
    <dbReference type="NCBI Taxonomy" id="218284"/>
    <lineage>
        <taxon>Bacteria</taxon>
        <taxon>Bacillati</taxon>
        <taxon>Bacillota</taxon>
        <taxon>Bacilli</taxon>
        <taxon>Bacillales</taxon>
        <taxon>Bacillaceae</taxon>
        <taxon>Rossellomorea</taxon>
    </lineage>
</organism>
<dbReference type="EMBL" id="VTEG01000001">
    <property type="protein sequence ID" value="TYS01181.1"/>
    <property type="molecule type" value="Genomic_DNA"/>
</dbReference>
<dbReference type="RefSeq" id="WP_148952551.1">
    <property type="nucleotide sequence ID" value="NZ_VTEG01000001.1"/>
</dbReference>
<feature type="domain" description="Glutaredoxin" evidence="1">
    <location>
        <begin position="3"/>
        <end position="59"/>
    </location>
</feature>
<name>A0A5D4MJJ7_9BACI</name>
<dbReference type="Gene3D" id="3.40.30.10">
    <property type="entry name" value="Glutaredoxin"/>
    <property type="match status" value="1"/>
</dbReference>
<dbReference type="InterPro" id="IPR036249">
    <property type="entry name" value="Thioredoxin-like_sf"/>
</dbReference>
<dbReference type="Proteomes" id="UP000325182">
    <property type="component" value="Unassembled WGS sequence"/>
</dbReference>
<dbReference type="InterPro" id="IPR002109">
    <property type="entry name" value="Glutaredoxin"/>
</dbReference>
<dbReference type="CDD" id="cd02976">
    <property type="entry name" value="NrdH"/>
    <property type="match status" value="1"/>
</dbReference>
<evidence type="ECO:0000259" key="1">
    <source>
        <dbReference type="Pfam" id="PF00462"/>
    </source>
</evidence>
<dbReference type="SUPFAM" id="SSF52833">
    <property type="entry name" value="Thioredoxin-like"/>
    <property type="match status" value="1"/>
</dbReference>
<dbReference type="AlphaFoldDB" id="A0A5D4MJJ7"/>